<proteinExistence type="predicted"/>
<dbReference type="GO" id="GO:0016811">
    <property type="term" value="F:hydrolase activity, acting on carbon-nitrogen (but not peptide) bonds, in linear amides"/>
    <property type="evidence" value="ECO:0007669"/>
    <property type="project" value="InterPro"/>
</dbReference>
<name>A0A1H8KWD3_9MICO</name>
<dbReference type="SUPFAM" id="SSF141130">
    <property type="entry name" value="Acetamidase/Formamidase-like"/>
    <property type="match status" value="1"/>
</dbReference>
<sequence length="295" mass="31200">MREFDEQIYRLSPGLAPSFTVEPGEVFACLTQDASGNQIGEGVRHADLDPSRVFAVNGPIKIAGVKAGDAVGVEIRAIDPAEWGHTWTRPGLGVGAPPESHVRRLAARHPLIEWGTGAPIAVTPRLHIGTLGLLPRVETEPRHLGGYGGNLDSVLCAVGSTVWITAQVDGGGLFVGDVHAAMGDAEVCGTGIEVAARLELCVRTRTDWAPTFATIRREEKTWIVVDGDDFDEALARGVAECTRLLAAHFGMPHNDAYLAVGLLLEVRVCQVVNSRRSLALSLTGGADAALAPALL</sequence>
<evidence type="ECO:0000313" key="1">
    <source>
        <dbReference type="EMBL" id="TFB84362.1"/>
    </source>
</evidence>
<gene>
    <name evidence="1" type="ORF">E3O10_16320</name>
</gene>
<dbReference type="AlphaFoldDB" id="A0A1H8KWD3"/>
<dbReference type="PANTHER" id="PTHR31891:SF1">
    <property type="entry name" value="FORMAMIDASE C869.04-RELATED"/>
    <property type="match status" value="1"/>
</dbReference>
<dbReference type="STRING" id="1424661.SAMN05216281_1229"/>
<dbReference type="Proteomes" id="UP000297654">
    <property type="component" value="Unassembled WGS sequence"/>
</dbReference>
<dbReference type="PANTHER" id="PTHR31891">
    <property type="entry name" value="FORMAMIDASE C869.04-RELATED"/>
    <property type="match status" value="1"/>
</dbReference>
<keyword evidence="2" id="KW-1185">Reference proteome</keyword>
<dbReference type="OrthoDB" id="9785236at2"/>
<dbReference type="RefSeq" id="WP_092112207.1">
    <property type="nucleotide sequence ID" value="NZ_FOCN01000022.1"/>
</dbReference>
<comment type="caution">
    <text evidence="1">The sequence shown here is derived from an EMBL/GenBank/DDBJ whole genome shotgun (WGS) entry which is preliminary data.</text>
</comment>
<organism evidence="1 2">
    <name type="scientific">Cryobacterium luteum</name>
    <dbReference type="NCBI Taxonomy" id="1424661"/>
    <lineage>
        <taxon>Bacteria</taxon>
        <taxon>Bacillati</taxon>
        <taxon>Actinomycetota</taxon>
        <taxon>Actinomycetes</taxon>
        <taxon>Micrococcales</taxon>
        <taxon>Microbacteriaceae</taxon>
        <taxon>Cryobacterium</taxon>
    </lineage>
</organism>
<dbReference type="InterPro" id="IPR004304">
    <property type="entry name" value="FmdA_AmdA"/>
</dbReference>
<dbReference type="EMBL" id="SOFF01000046">
    <property type="protein sequence ID" value="TFB84362.1"/>
    <property type="molecule type" value="Genomic_DNA"/>
</dbReference>
<dbReference type="Pfam" id="PF03069">
    <property type="entry name" value="FmdA_AmdA"/>
    <property type="match status" value="2"/>
</dbReference>
<accession>A0A1H8KWD3</accession>
<reference evidence="1 2" key="1">
    <citation type="submission" date="2019-03" db="EMBL/GenBank/DDBJ databases">
        <title>Genomics of glacier-inhabiting Cryobacterium strains.</title>
        <authorList>
            <person name="Liu Q."/>
            <person name="Xin Y.-H."/>
        </authorList>
    </citation>
    <scope>NUCLEOTIDE SEQUENCE [LARGE SCALE GENOMIC DNA]</scope>
    <source>
        <strain evidence="1 2">Hh15</strain>
    </source>
</reference>
<protein>
    <submittedName>
        <fullName evidence="1">Uncharacterized protein</fullName>
    </submittedName>
</protein>
<dbReference type="Gene3D" id="2.60.120.580">
    <property type="entry name" value="Acetamidase/Formamidase-like domains"/>
    <property type="match status" value="2"/>
</dbReference>
<dbReference type="Gene3D" id="3.10.28.20">
    <property type="entry name" value="Acetamidase/Formamidase-like domains"/>
    <property type="match status" value="1"/>
</dbReference>
<evidence type="ECO:0000313" key="2">
    <source>
        <dbReference type="Proteomes" id="UP000297654"/>
    </source>
</evidence>